<feature type="compositionally biased region" description="Basic and acidic residues" evidence="1">
    <location>
        <begin position="42"/>
        <end position="52"/>
    </location>
</feature>
<feature type="compositionally biased region" description="Basic and acidic residues" evidence="1">
    <location>
        <begin position="207"/>
        <end position="229"/>
    </location>
</feature>
<dbReference type="InterPro" id="IPR052003">
    <property type="entry name" value="HR_DNA-Binding_Protein"/>
</dbReference>
<feature type="compositionally biased region" description="Polar residues" evidence="1">
    <location>
        <begin position="53"/>
        <end position="67"/>
    </location>
</feature>
<dbReference type="GO" id="GO:0003697">
    <property type="term" value="F:single-stranded DNA binding"/>
    <property type="evidence" value="ECO:0007669"/>
    <property type="project" value="TreeGrafter"/>
</dbReference>
<dbReference type="Proteomes" id="UP001152622">
    <property type="component" value="Chromosome 1"/>
</dbReference>
<feature type="compositionally biased region" description="Basic and acidic residues" evidence="1">
    <location>
        <begin position="68"/>
        <end position="77"/>
    </location>
</feature>
<gene>
    <name evidence="3" type="ORF">SKAU_G00025510</name>
</gene>
<dbReference type="GO" id="GO:0036297">
    <property type="term" value="P:interstrand cross-link repair"/>
    <property type="evidence" value="ECO:0007669"/>
    <property type="project" value="TreeGrafter"/>
</dbReference>
<dbReference type="OrthoDB" id="6162659at2759"/>
<evidence type="ECO:0000256" key="1">
    <source>
        <dbReference type="SAM" id="MobiDB-lite"/>
    </source>
</evidence>
<feature type="domain" description="RAD51 interacting motif" evidence="2">
    <location>
        <begin position="300"/>
        <end position="335"/>
    </location>
</feature>
<dbReference type="InterPro" id="IPR031419">
    <property type="entry name" value="RAD51_interact"/>
</dbReference>
<organism evidence="3 4">
    <name type="scientific">Synaphobranchus kaupii</name>
    <name type="common">Kaup's arrowtooth eel</name>
    <dbReference type="NCBI Taxonomy" id="118154"/>
    <lineage>
        <taxon>Eukaryota</taxon>
        <taxon>Metazoa</taxon>
        <taxon>Chordata</taxon>
        <taxon>Craniata</taxon>
        <taxon>Vertebrata</taxon>
        <taxon>Euteleostomi</taxon>
        <taxon>Actinopterygii</taxon>
        <taxon>Neopterygii</taxon>
        <taxon>Teleostei</taxon>
        <taxon>Anguilliformes</taxon>
        <taxon>Synaphobranchidae</taxon>
        <taxon>Synaphobranchus</taxon>
    </lineage>
</organism>
<keyword evidence="4" id="KW-1185">Reference proteome</keyword>
<dbReference type="EMBL" id="JAINUF010000001">
    <property type="protein sequence ID" value="KAJ8381773.1"/>
    <property type="molecule type" value="Genomic_DNA"/>
</dbReference>
<dbReference type="AlphaFoldDB" id="A0A9Q1GDM6"/>
<evidence type="ECO:0000313" key="3">
    <source>
        <dbReference type="EMBL" id="KAJ8381773.1"/>
    </source>
</evidence>
<dbReference type="Pfam" id="PF15696">
    <property type="entry name" value="RAD51_interact"/>
    <property type="match status" value="1"/>
</dbReference>
<accession>A0A9Q1GDM6</accession>
<feature type="compositionally biased region" description="Polar residues" evidence="1">
    <location>
        <begin position="113"/>
        <end position="122"/>
    </location>
</feature>
<feature type="region of interest" description="Disordered" evidence="1">
    <location>
        <begin position="142"/>
        <end position="339"/>
    </location>
</feature>
<name>A0A9Q1GDM6_SYNKA</name>
<proteinExistence type="predicted"/>
<dbReference type="PANTHER" id="PTHR15361">
    <property type="entry name" value="RAD51/NUKS-INTERACTING PROTEIN"/>
    <property type="match status" value="1"/>
</dbReference>
<evidence type="ECO:0000313" key="4">
    <source>
        <dbReference type="Proteomes" id="UP001152622"/>
    </source>
</evidence>
<dbReference type="PANTHER" id="PTHR15361:SF4">
    <property type="entry name" value="RAD51-ASSOCIATED PROTEIN 1"/>
    <property type="match status" value="1"/>
</dbReference>
<feature type="region of interest" description="Disordered" evidence="1">
    <location>
        <begin position="27"/>
        <end position="77"/>
    </location>
</feature>
<protein>
    <recommendedName>
        <fullName evidence="2">RAD51 interacting motif domain-containing protein</fullName>
    </recommendedName>
</protein>
<reference evidence="3" key="1">
    <citation type="journal article" date="2023" name="Science">
        <title>Genome structures resolve the early diversification of teleost fishes.</title>
        <authorList>
            <person name="Parey E."/>
            <person name="Louis A."/>
            <person name="Montfort J."/>
            <person name="Bouchez O."/>
            <person name="Roques C."/>
            <person name="Iampietro C."/>
            <person name="Lluch J."/>
            <person name="Castinel A."/>
            <person name="Donnadieu C."/>
            <person name="Desvignes T."/>
            <person name="Floi Bucao C."/>
            <person name="Jouanno E."/>
            <person name="Wen M."/>
            <person name="Mejri S."/>
            <person name="Dirks R."/>
            <person name="Jansen H."/>
            <person name="Henkel C."/>
            <person name="Chen W.J."/>
            <person name="Zahm M."/>
            <person name="Cabau C."/>
            <person name="Klopp C."/>
            <person name="Thompson A.W."/>
            <person name="Robinson-Rechavi M."/>
            <person name="Braasch I."/>
            <person name="Lecointre G."/>
            <person name="Bobe J."/>
            <person name="Postlethwait J.H."/>
            <person name="Berthelot C."/>
            <person name="Roest Crollius H."/>
            <person name="Guiguen Y."/>
        </authorList>
    </citation>
    <scope>NUCLEOTIDE SEQUENCE</scope>
    <source>
        <strain evidence="3">WJC10195</strain>
    </source>
</reference>
<feature type="compositionally biased region" description="Basic and acidic residues" evidence="1">
    <location>
        <begin position="162"/>
        <end position="181"/>
    </location>
</feature>
<feature type="region of interest" description="Disordered" evidence="1">
    <location>
        <begin position="93"/>
        <end position="122"/>
    </location>
</feature>
<sequence>MVEMERASRSKKLVNYSDIQELDDDEDFAYVKAPPSKKARVAGKEPEWEKTTKPASKTVSQEAGTQPENRKERISLDDKLYERDLEAAVTLSMLKTPKAVEELSPNDKGGKDQTLSKAETTSPSLLLSYCGVDVNLLGLDKITGECGSPSAPSRPRQAISKVAEHQRRMLQEERDSGKDEDYQPTCTPESESGADFSSKDESDDEEFTVKKAEGKGPKKTDKSKKEKMARPPTLKKDKKPSTSPKSKLEVTASPVSRNPSCVRPASVTKKPASSPPVSRPAVTVSPAGGRLPKWNPPAQIGRSPSTSPGIQVKSPGQGLRLGLSRLARVKPLHRSAVGH</sequence>
<comment type="caution">
    <text evidence="3">The sequence shown here is derived from an EMBL/GenBank/DDBJ whole genome shotgun (WGS) entry which is preliminary data.</text>
</comment>
<dbReference type="GO" id="GO:0000724">
    <property type="term" value="P:double-strand break repair via homologous recombination"/>
    <property type="evidence" value="ECO:0007669"/>
    <property type="project" value="TreeGrafter"/>
</dbReference>
<evidence type="ECO:0000259" key="2">
    <source>
        <dbReference type="Pfam" id="PF15696"/>
    </source>
</evidence>
<dbReference type="GO" id="GO:0003690">
    <property type="term" value="F:double-stranded DNA binding"/>
    <property type="evidence" value="ECO:0007669"/>
    <property type="project" value="TreeGrafter"/>
</dbReference>